<comment type="caution">
    <text evidence="2">The sequence shown here is derived from an EMBL/GenBank/DDBJ whole genome shotgun (WGS) entry which is preliminary data.</text>
</comment>
<organism evidence="2 3">
    <name type="scientific">Hapsidospora chrysogenum (strain ATCC 11550 / CBS 779.69 / DSM 880 / IAM 14645 / JCM 23072 / IMI 49137)</name>
    <name type="common">Acremonium chrysogenum</name>
    <dbReference type="NCBI Taxonomy" id="857340"/>
    <lineage>
        <taxon>Eukaryota</taxon>
        <taxon>Fungi</taxon>
        <taxon>Dikarya</taxon>
        <taxon>Ascomycota</taxon>
        <taxon>Pezizomycotina</taxon>
        <taxon>Sordariomycetes</taxon>
        <taxon>Hypocreomycetidae</taxon>
        <taxon>Hypocreales</taxon>
        <taxon>Bionectriaceae</taxon>
        <taxon>Hapsidospora</taxon>
    </lineage>
</organism>
<dbReference type="EMBL" id="JPKY01000041">
    <property type="protein sequence ID" value="KFH44831.1"/>
    <property type="molecule type" value="Genomic_DNA"/>
</dbReference>
<dbReference type="AlphaFoldDB" id="A0A086T649"/>
<evidence type="ECO:0000313" key="3">
    <source>
        <dbReference type="Proteomes" id="UP000029964"/>
    </source>
</evidence>
<sequence>MKAQPVEKLVHEHLFPRARATDPDNFLAFVNRHLLGEVRAETQAFYGHLDTQESKYPGLDYNHRIHRIRLSRYPWHRRLFRAFDALGLTPAEISTLTRWEGTKWAKEKYEEEQGVKIRDTLSDGFPTWDDDLGRAVYAGAGEDNDDHDDEAGCTGGNELAEGEHAGGQGQEQANNHMDEDDNEDDGDDDDDDDDDDDHQPTDGQVDGDESELRSVGVELNNRLRAGVARRAAGDTNAVLDEEWEQWLKQIVDSGLLHENMSDQAFHQFFESTIIPAGLLPGNVTAAAVAGRWSEVPEYLHSLLRRTLQADLRLPGAGESGTAATTQVAADLAPGA</sequence>
<feature type="compositionally biased region" description="Acidic residues" evidence="1">
    <location>
        <begin position="178"/>
        <end position="197"/>
    </location>
</feature>
<feature type="compositionally biased region" description="Acidic residues" evidence="1">
    <location>
        <begin position="142"/>
        <end position="151"/>
    </location>
</feature>
<dbReference type="OrthoDB" id="4106209at2759"/>
<dbReference type="HOGENOM" id="CLU_048612_0_1_1"/>
<keyword evidence="3" id="KW-1185">Reference proteome</keyword>
<reference evidence="3" key="1">
    <citation type="journal article" date="2014" name="Genome Announc.">
        <title>Genome sequence and annotation of Acremonium chrysogenum, producer of the beta-lactam antibiotic cephalosporin C.</title>
        <authorList>
            <person name="Terfehr D."/>
            <person name="Dahlmann T.A."/>
            <person name="Specht T."/>
            <person name="Zadra I."/>
            <person name="Kuernsteiner H."/>
            <person name="Kueck U."/>
        </authorList>
    </citation>
    <scope>NUCLEOTIDE SEQUENCE [LARGE SCALE GENOMIC DNA]</scope>
    <source>
        <strain evidence="3">ATCC 11550 / CBS 779.69 / DSM 880 / IAM 14645 / JCM 23072 / IMI 49137</strain>
    </source>
</reference>
<feature type="region of interest" description="Disordered" evidence="1">
    <location>
        <begin position="137"/>
        <end position="214"/>
    </location>
</feature>
<accession>A0A086T649</accession>
<protein>
    <submittedName>
        <fullName evidence="2">Uncharacterized protein</fullName>
    </submittedName>
</protein>
<name>A0A086T649_HAPC1</name>
<proteinExistence type="predicted"/>
<evidence type="ECO:0000313" key="2">
    <source>
        <dbReference type="EMBL" id="KFH44831.1"/>
    </source>
</evidence>
<evidence type="ECO:0000256" key="1">
    <source>
        <dbReference type="SAM" id="MobiDB-lite"/>
    </source>
</evidence>
<gene>
    <name evidence="2" type="ORF">ACRE_043700</name>
</gene>
<dbReference type="Proteomes" id="UP000029964">
    <property type="component" value="Unassembled WGS sequence"/>
</dbReference>